<dbReference type="PANTHER" id="PTHR12848:SF16">
    <property type="entry name" value="REGULATORY-ASSOCIATED PROTEIN OF MTOR"/>
    <property type="match status" value="1"/>
</dbReference>
<dbReference type="SUPFAM" id="SSF51045">
    <property type="entry name" value="WW domain"/>
    <property type="match status" value="1"/>
</dbReference>
<dbReference type="GO" id="GO:0031929">
    <property type="term" value="P:TOR signaling"/>
    <property type="evidence" value="ECO:0007669"/>
    <property type="project" value="InterPro"/>
</dbReference>
<dbReference type="Pfam" id="PF00397">
    <property type="entry name" value="WW"/>
    <property type="match status" value="1"/>
</dbReference>
<dbReference type="InterPro" id="IPR004083">
    <property type="entry name" value="Raptor"/>
</dbReference>
<name>A0A8J5B8T0_ZINOF</name>
<evidence type="ECO:0000259" key="1">
    <source>
        <dbReference type="PROSITE" id="PS50020"/>
    </source>
</evidence>
<evidence type="ECO:0000313" key="2">
    <source>
        <dbReference type="EMBL" id="KAG6466520.1"/>
    </source>
</evidence>
<dbReference type="GO" id="GO:0030674">
    <property type="term" value="F:protein-macromolecule adaptor activity"/>
    <property type="evidence" value="ECO:0007669"/>
    <property type="project" value="TreeGrafter"/>
</dbReference>
<dbReference type="GO" id="GO:0071230">
    <property type="term" value="P:cellular response to amino acid stimulus"/>
    <property type="evidence" value="ECO:0007669"/>
    <property type="project" value="TreeGrafter"/>
</dbReference>
<reference evidence="2 3" key="1">
    <citation type="submission" date="2020-08" db="EMBL/GenBank/DDBJ databases">
        <title>Plant Genome Project.</title>
        <authorList>
            <person name="Zhang R.-G."/>
        </authorList>
    </citation>
    <scope>NUCLEOTIDE SEQUENCE [LARGE SCALE GENOMIC DNA]</scope>
    <source>
        <tissue evidence="2">Rhizome</tissue>
    </source>
</reference>
<sequence>MARCFAWFCTGIAQCKARKRVVSPSRIKSADASTDWKEFTTADGQKYYYNQAINQSQWTIPDDLEILASSTPSSIEPPLVFSSPSSLSLLHSSSILHLPLAVTDLWLFSPYWPCPPQVIELLVDRIDLSEEEAEVCLKLLLNEANEALISAFSKRRNVDNSVKCNCADLFQRLFRQDLPWLRTQETTRTATNSSSVIGRGIMRWKMKWKDTDKRRRMTYMTADLDLGRSVVVDGHRRGQEACIQANLLNVCLKHLQIANPSDGKTEPLLLHGFVYVRASAIFALGTLIDVASITFDDGHRVDEDFEDNEKLKSELNIIKNLLQLAVDGSPLVRAEVAVALARFSFAHNKPLKLIAVENWKHLSSLPSLASINHPNSLSPSQFMQSGRTIAHIGPILRGNRENNTTGREGRISRSSPIASVCIMHGSPLSDDSSHHSDSGILAKEIDSNGVLNCSRARPLDNALCSQFTMALCNIGKDPSPRVAVISLVLAPEGKG</sequence>
<dbReference type="InterPro" id="IPR036020">
    <property type="entry name" value="WW_dom_sf"/>
</dbReference>
<evidence type="ECO:0000313" key="3">
    <source>
        <dbReference type="Proteomes" id="UP000734854"/>
    </source>
</evidence>
<dbReference type="EMBL" id="JACMSC010000150">
    <property type="protein sequence ID" value="KAG6466520.1"/>
    <property type="molecule type" value="Genomic_DNA"/>
</dbReference>
<dbReference type="PROSITE" id="PS50020">
    <property type="entry name" value="WW_DOMAIN_2"/>
    <property type="match status" value="1"/>
</dbReference>
<organism evidence="2 3">
    <name type="scientific">Zingiber officinale</name>
    <name type="common">Ginger</name>
    <name type="synonym">Amomum zingiber</name>
    <dbReference type="NCBI Taxonomy" id="94328"/>
    <lineage>
        <taxon>Eukaryota</taxon>
        <taxon>Viridiplantae</taxon>
        <taxon>Streptophyta</taxon>
        <taxon>Embryophyta</taxon>
        <taxon>Tracheophyta</taxon>
        <taxon>Spermatophyta</taxon>
        <taxon>Magnoliopsida</taxon>
        <taxon>Liliopsida</taxon>
        <taxon>Zingiberales</taxon>
        <taxon>Zingiberaceae</taxon>
        <taxon>Zingiber</taxon>
    </lineage>
</organism>
<dbReference type="GO" id="GO:0031931">
    <property type="term" value="C:TORC1 complex"/>
    <property type="evidence" value="ECO:0007669"/>
    <property type="project" value="InterPro"/>
</dbReference>
<dbReference type="SMART" id="SM00456">
    <property type="entry name" value="WW"/>
    <property type="match status" value="1"/>
</dbReference>
<dbReference type="InterPro" id="IPR011989">
    <property type="entry name" value="ARM-like"/>
</dbReference>
<dbReference type="PROSITE" id="PS01159">
    <property type="entry name" value="WW_DOMAIN_1"/>
    <property type="match status" value="1"/>
</dbReference>
<feature type="domain" description="WW" evidence="1">
    <location>
        <begin position="30"/>
        <end position="63"/>
    </location>
</feature>
<proteinExistence type="predicted"/>
<dbReference type="Gene3D" id="1.25.10.10">
    <property type="entry name" value="Leucine-rich Repeat Variant"/>
    <property type="match status" value="1"/>
</dbReference>
<dbReference type="GO" id="GO:0030307">
    <property type="term" value="P:positive regulation of cell growth"/>
    <property type="evidence" value="ECO:0007669"/>
    <property type="project" value="TreeGrafter"/>
</dbReference>
<dbReference type="AlphaFoldDB" id="A0A8J5B8T0"/>
<dbReference type="GO" id="GO:0005737">
    <property type="term" value="C:cytoplasm"/>
    <property type="evidence" value="ECO:0007669"/>
    <property type="project" value="TreeGrafter"/>
</dbReference>
<gene>
    <name evidence="2" type="ORF">ZIOFF_075680</name>
</gene>
<dbReference type="GO" id="GO:0010506">
    <property type="term" value="P:regulation of autophagy"/>
    <property type="evidence" value="ECO:0007669"/>
    <property type="project" value="TreeGrafter"/>
</dbReference>
<comment type="caution">
    <text evidence="2">The sequence shown here is derived from an EMBL/GenBank/DDBJ whole genome shotgun (WGS) entry which is preliminary data.</text>
</comment>
<dbReference type="GO" id="GO:0009267">
    <property type="term" value="P:cellular response to starvation"/>
    <property type="evidence" value="ECO:0007669"/>
    <property type="project" value="TreeGrafter"/>
</dbReference>
<dbReference type="PANTHER" id="PTHR12848">
    <property type="entry name" value="REGULATORY-ASSOCIATED PROTEIN OF MTOR"/>
    <property type="match status" value="1"/>
</dbReference>
<dbReference type="Gene3D" id="2.20.70.10">
    <property type="match status" value="1"/>
</dbReference>
<dbReference type="InterPro" id="IPR016024">
    <property type="entry name" value="ARM-type_fold"/>
</dbReference>
<protein>
    <recommendedName>
        <fullName evidence="1">WW domain-containing protein</fullName>
    </recommendedName>
</protein>
<dbReference type="SUPFAM" id="SSF48371">
    <property type="entry name" value="ARM repeat"/>
    <property type="match status" value="1"/>
</dbReference>
<dbReference type="Proteomes" id="UP000734854">
    <property type="component" value="Unassembled WGS sequence"/>
</dbReference>
<keyword evidence="3" id="KW-1185">Reference proteome</keyword>
<dbReference type="CDD" id="cd00201">
    <property type="entry name" value="WW"/>
    <property type="match status" value="1"/>
</dbReference>
<accession>A0A8J5B8T0</accession>
<dbReference type="InterPro" id="IPR001202">
    <property type="entry name" value="WW_dom"/>
</dbReference>